<evidence type="ECO:0000313" key="4">
    <source>
        <dbReference type="EMBL" id="KAJ2002288.1"/>
    </source>
</evidence>
<organism evidence="4 5">
    <name type="scientific">Coemansia thaxteri</name>
    <dbReference type="NCBI Taxonomy" id="2663907"/>
    <lineage>
        <taxon>Eukaryota</taxon>
        <taxon>Fungi</taxon>
        <taxon>Fungi incertae sedis</taxon>
        <taxon>Zoopagomycota</taxon>
        <taxon>Kickxellomycotina</taxon>
        <taxon>Kickxellomycetes</taxon>
        <taxon>Kickxellales</taxon>
        <taxon>Kickxellaceae</taxon>
        <taxon>Coemansia</taxon>
    </lineage>
</organism>
<feature type="region of interest" description="Disordered" evidence="2">
    <location>
        <begin position="417"/>
        <end position="445"/>
    </location>
</feature>
<accession>A0A9W8BC43</accession>
<dbReference type="PANTHER" id="PTHR23113:SF348">
    <property type="entry name" value="GUANYL-NUCLEOTIDE EXCHANGE FACTOR RASGEF, PUTATIVE (AFU_ORTHOLOGUE AFUA_1G04700)-RELATED"/>
    <property type="match status" value="1"/>
</dbReference>
<dbReference type="GO" id="GO:0005085">
    <property type="term" value="F:guanyl-nucleotide exchange factor activity"/>
    <property type="evidence" value="ECO:0007669"/>
    <property type="project" value="UniProtKB-KW"/>
</dbReference>
<evidence type="ECO:0000259" key="3">
    <source>
        <dbReference type="Pfam" id="PF00617"/>
    </source>
</evidence>
<dbReference type="AlphaFoldDB" id="A0A9W8BC43"/>
<gene>
    <name evidence="4" type="ORF">H4R26_003682</name>
</gene>
<feature type="domain" description="Ras-GEF" evidence="3">
    <location>
        <begin position="265"/>
        <end position="502"/>
    </location>
</feature>
<sequence length="965" mass="103688">MLSADGKSLLSGLSLALSRSDYMALQDISLRVKAFREPVRELLRNAAISDSLDAVPENQAALARVKEQLDATQRALQGYLQTLPGAAPHAAAINAGMSPRLSADKRLPLSLNSPSRSRSSTQGSQDSAASLQYSNLPILRTPGGPRVASCASPLAPATPLLSPNTIEHAIARLWRDTQLLNAPAKPVNEIYLRLGKRHMATLEERVPQIPLRQLTGRGGVPISTVDLVNSLLRSSAVDNEASLLIRHLETIPPGIVACAVANSSAQLFQQLTPDSIKRYARAASHSQQQPSASARQGSGSALPVLRLLSDHANFLTRLMEMSIMYPIQAVHRARRIEWWSVAACLLRELGDYESLSSLVCVFSSNVIGRLRESWDLVSPQCKAAIRFILERVLKIHPNYSNYREELHLRIKQVQTRRRKRSNTVTSSAGAKDSLGDATTNENDDDSGSLDFDCAVTIGSPDLSSSASEAYVASCVFSKESFDLPPPRALIPIVAVLLKDAVSSEAAGAPPGVDQAAYVAPWTQIIESTANQDLPLPLDSFMLRRIFATELSTHPSLIPPTSQSTPRAIANSLLKRMPRRHSTAIDKSSVRELSLTDCRVLGADQPPHILDLLAHLLFSAAGHPCLNCSVGAPLEDQHMATSGQLAVVVASLLLFAEPWVPCEYLSRLCDMREPRMLPSPHTSKLPQHASLGRSSAAPTANGIINGFETRGTHERPWLMSFKLSDSSDSSRYSKLPPKTNSGNSKHSSIDSVRKTSTDSDSTCVGNRPPSPSLAQPLLRAEPAGRASADMAAGRSSASAPIASNEVRRSQSSQNSASAISTFPVPSTSAGAAPKLPKLPPLPVNAKSPPLPLTEMPTWLPPPTSNTQTLVKSPPMPRSRSLPKDATVAPPPLPAHPMPKFQPSGQRPLSPPLAPSLGPMPLPPLDSMPPLPNALPAAAAATEKKHPERISTEAQMLLNFEARTRHR</sequence>
<dbReference type="OrthoDB" id="546434at2759"/>
<feature type="region of interest" description="Disordered" evidence="2">
    <location>
        <begin position="723"/>
        <end position="947"/>
    </location>
</feature>
<dbReference type="InterPro" id="IPR008937">
    <property type="entry name" value="Ras-like_GEF"/>
</dbReference>
<feature type="region of interest" description="Disordered" evidence="2">
    <location>
        <begin position="678"/>
        <end position="707"/>
    </location>
</feature>
<keyword evidence="1" id="KW-0344">Guanine-nucleotide releasing factor</keyword>
<feature type="compositionally biased region" description="Basic and acidic residues" evidence="2">
    <location>
        <begin position="746"/>
        <end position="756"/>
    </location>
</feature>
<evidence type="ECO:0000313" key="5">
    <source>
        <dbReference type="Proteomes" id="UP001150907"/>
    </source>
</evidence>
<dbReference type="Gene3D" id="1.10.840.10">
    <property type="entry name" value="Ras guanine-nucleotide exchange factors catalytic domain"/>
    <property type="match status" value="1"/>
</dbReference>
<evidence type="ECO:0000256" key="2">
    <source>
        <dbReference type="SAM" id="MobiDB-lite"/>
    </source>
</evidence>
<comment type="caution">
    <text evidence="4">The sequence shown here is derived from an EMBL/GenBank/DDBJ whole genome shotgun (WGS) entry which is preliminary data.</text>
</comment>
<dbReference type="Pfam" id="PF00617">
    <property type="entry name" value="RasGEF"/>
    <property type="match status" value="1"/>
</dbReference>
<dbReference type="InterPro" id="IPR036964">
    <property type="entry name" value="RASGEF_cat_dom_sf"/>
</dbReference>
<keyword evidence="5" id="KW-1185">Reference proteome</keyword>
<feature type="compositionally biased region" description="Low complexity" evidence="2">
    <location>
        <begin position="108"/>
        <end position="120"/>
    </location>
</feature>
<dbReference type="PANTHER" id="PTHR23113">
    <property type="entry name" value="GUANINE NUCLEOTIDE EXCHANGE FACTOR"/>
    <property type="match status" value="1"/>
</dbReference>
<protein>
    <recommendedName>
        <fullName evidence="3">Ras-GEF domain-containing protein</fullName>
    </recommendedName>
</protein>
<dbReference type="GO" id="GO:0007265">
    <property type="term" value="P:Ras protein signal transduction"/>
    <property type="evidence" value="ECO:0007669"/>
    <property type="project" value="TreeGrafter"/>
</dbReference>
<evidence type="ECO:0000256" key="1">
    <source>
        <dbReference type="ARBA" id="ARBA00022658"/>
    </source>
</evidence>
<dbReference type="Proteomes" id="UP001150907">
    <property type="component" value="Unassembled WGS sequence"/>
</dbReference>
<dbReference type="InterPro" id="IPR001895">
    <property type="entry name" value="RASGEF_cat_dom"/>
</dbReference>
<feature type="compositionally biased region" description="Low complexity" evidence="2">
    <location>
        <begin position="808"/>
        <end position="819"/>
    </location>
</feature>
<name>A0A9W8BC43_9FUNG</name>
<dbReference type="EMBL" id="JANBQF010000316">
    <property type="protein sequence ID" value="KAJ2002288.1"/>
    <property type="molecule type" value="Genomic_DNA"/>
</dbReference>
<proteinExistence type="predicted"/>
<dbReference type="InterPro" id="IPR023578">
    <property type="entry name" value="Ras_GEF_dom_sf"/>
</dbReference>
<feature type="compositionally biased region" description="Pro residues" evidence="2">
    <location>
        <begin position="907"/>
        <end position="931"/>
    </location>
</feature>
<dbReference type="GO" id="GO:0005886">
    <property type="term" value="C:plasma membrane"/>
    <property type="evidence" value="ECO:0007669"/>
    <property type="project" value="TreeGrafter"/>
</dbReference>
<feature type="region of interest" description="Disordered" evidence="2">
    <location>
        <begin position="105"/>
        <end position="128"/>
    </location>
</feature>
<dbReference type="SUPFAM" id="SSF48366">
    <property type="entry name" value="Ras GEF"/>
    <property type="match status" value="1"/>
</dbReference>
<reference evidence="4" key="1">
    <citation type="submission" date="2022-07" db="EMBL/GenBank/DDBJ databases">
        <title>Phylogenomic reconstructions and comparative analyses of Kickxellomycotina fungi.</title>
        <authorList>
            <person name="Reynolds N.K."/>
            <person name="Stajich J.E."/>
            <person name="Barry K."/>
            <person name="Grigoriev I.V."/>
            <person name="Crous P."/>
            <person name="Smith M.E."/>
        </authorList>
    </citation>
    <scope>NUCLEOTIDE SEQUENCE</scope>
    <source>
        <strain evidence="4">IMI 214461</strain>
    </source>
</reference>